<feature type="region of interest" description="Disordered" evidence="1">
    <location>
        <begin position="339"/>
        <end position="401"/>
    </location>
</feature>
<dbReference type="EMBL" id="MU839841">
    <property type="protein sequence ID" value="KAK1751800.1"/>
    <property type="molecule type" value="Genomic_DNA"/>
</dbReference>
<proteinExistence type="predicted"/>
<dbReference type="InterPro" id="IPR043129">
    <property type="entry name" value="ATPase_NBD"/>
</dbReference>
<evidence type="ECO:0000313" key="3">
    <source>
        <dbReference type="Proteomes" id="UP001239445"/>
    </source>
</evidence>
<name>A0AAJ0F856_9PEZI</name>
<evidence type="ECO:0000313" key="2">
    <source>
        <dbReference type="EMBL" id="KAK1751800.1"/>
    </source>
</evidence>
<sequence length="401" mass="44305">MGYSIVGVERTADGPFNHSLTEIDSGGVAGGNEMLVHLISNIIGQKLSGPVLVDGVTQHIDDSIEESLRSALTKRFRAKLVDDVLSGPFPLRLQDDGSRTVSVSLTKDELTTCWEAAMRRTFELAQQQLVRLRQVGGHIHGIVVTGGSAQAPSAMAEIENICPIDLRCKIRYAKDMNIPWRLHVVALGAALTATVTSSVERFFNQGAAIGLQGGQICHDDIIWEEVARFVVDKERWLSRSIEAESAVIRLICDPNFHRRGPLPQAANDWALSPNNSYNLYPPGDLPWILPRGSWTLTVKLDSESLTVRLERLSRDPTRSSSPASCSVYHKNAPLYYDTGSGNVLVDEDQLPDNEDYDQQSDDGSVERLDPDPEIIFTEVDNQDDSDWVPDREIESDGEELS</sequence>
<gene>
    <name evidence="2" type="ORF">QBC47DRAFT_433894</name>
</gene>
<feature type="compositionally biased region" description="Acidic residues" evidence="1">
    <location>
        <begin position="345"/>
        <end position="360"/>
    </location>
</feature>
<dbReference type="AlphaFoldDB" id="A0AAJ0F856"/>
<keyword evidence="3" id="KW-1185">Reference proteome</keyword>
<accession>A0AAJ0F856</accession>
<protein>
    <submittedName>
        <fullName evidence="2">Uncharacterized protein</fullName>
    </submittedName>
</protein>
<reference evidence="2" key="1">
    <citation type="submission" date="2023-06" db="EMBL/GenBank/DDBJ databases">
        <title>Genome-scale phylogeny and comparative genomics of the fungal order Sordariales.</title>
        <authorList>
            <consortium name="Lawrence Berkeley National Laboratory"/>
            <person name="Hensen N."/>
            <person name="Bonometti L."/>
            <person name="Westerberg I."/>
            <person name="Brannstrom I.O."/>
            <person name="Guillou S."/>
            <person name="Cros-Aarteil S."/>
            <person name="Calhoun S."/>
            <person name="Haridas S."/>
            <person name="Kuo A."/>
            <person name="Mondo S."/>
            <person name="Pangilinan J."/>
            <person name="Riley R."/>
            <person name="Labutti K."/>
            <person name="Andreopoulos B."/>
            <person name="Lipzen A."/>
            <person name="Chen C."/>
            <person name="Yanf M."/>
            <person name="Daum C."/>
            <person name="Ng V."/>
            <person name="Clum A."/>
            <person name="Steindorff A."/>
            <person name="Ohm R."/>
            <person name="Martin F."/>
            <person name="Silar P."/>
            <person name="Natvig D."/>
            <person name="Lalanne C."/>
            <person name="Gautier V."/>
            <person name="Ament-Velasquez S.L."/>
            <person name="Kruys A."/>
            <person name="Hutchinson M.I."/>
            <person name="Powell A.J."/>
            <person name="Barry K."/>
            <person name="Miller A.N."/>
            <person name="Grigoriev I.V."/>
            <person name="Debuchy R."/>
            <person name="Gladieux P."/>
            <person name="Thoren M.H."/>
            <person name="Johannesson H."/>
        </authorList>
    </citation>
    <scope>NUCLEOTIDE SEQUENCE</scope>
    <source>
        <strain evidence="2">PSN4</strain>
    </source>
</reference>
<evidence type="ECO:0000256" key="1">
    <source>
        <dbReference type="SAM" id="MobiDB-lite"/>
    </source>
</evidence>
<comment type="caution">
    <text evidence="2">The sequence shown here is derived from an EMBL/GenBank/DDBJ whole genome shotgun (WGS) entry which is preliminary data.</text>
</comment>
<dbReference type="SUPFAM" id="SSF53067">
    <property type="entry name" value="Actin-like ATPase domain"/>
    <property type="match status" value="1"/>
</dbReference>
<dbReference type="Proteomes" id="UP001239445">
    <property type="component" value="Unassembled WGS sequence"/>
</dbReference>
<organism evidence="2 3">
    <name type="scientific">Echria macrotheca</name>
    <dbReference type="NCBI Taxonomy" id="438768"/>
    <lineage>
        <taxon>Eukaryota</taxon>
        <taxon>Fungi</taxon>
        <taxon>Dikarya</taxon>
        <taxon>Ascomycota</taxon>
        <taxon>Pezizomycotina</taxon>
        <taxon>Sordariomycetes</taxon>
        <taxon>Sordariomycetidae</taxon>
        <taxon>Sordariales</taxon>
        <taxon>Schizotheciaceae</taxon>
        <taxon>Echria</taxon>
    </lineage>
</organism>